<dbReference type="Pfam" id="PF06803">
    <property type="entry name" value="DUF1232"/>
    <property type="match status" value="1"/>
</dbReference>
<comment type="subcellular location">
    <subcellularLocation>
        <location evidence="1">Endomembrane system</location>
        <topology evidence="1">Multi-pass membrane protein</topology>
    </subcellularLocation>
</comment>
<evidence type="ECO:0000256" key="3">
    <source>
        <dbReference type="ARBA" id="ARBA00022989"/>
    </source>
</evidence>
<evidence type="ECO:0000313" key="7">
    <source>
        <dbReference type="EMBL" id="KAA9341006.1"/>
    </source>
</evidence>
<protein>
    <submittedName>
        <fullName evidence="7">DUF1232 domain-containing protein</fullName>
    </submittedName>
</protein>
<dbReference type="AlphaFoldDB" id="A0A5N1J3A9"/>
<feature type="transmembrane region" description="Helical" evidence="5">
    <location>
        <begin position="65"/>
        <end position="84"/>
    </location>
</feature>
<keyword evidence="2 5" id="KW-0812">Transmembrane</keyword>
<gene>
    <name evidence="7" type="ORF">F0P94_06160</name>
</gene>
<organism evidence="7 8">
    <name type="scientific">Adhaeribacter soli</name>
    <dbReference type="NCBI Taxonomy" id="2607655"/>
    <lineage>
        <taxon>Bacteria</taxon>
        <taxon>Pseudomonadati</taxon>
        <taxon>Bacteroidota</taxon>
        <taxon>Cytophagia</taxon>
        <taxon>Cytophagales</taxon>
        <taxon>Hymenobacteraceae</taxon>
        <taxon>Adhaeribacter</taxon>
    </lineage>
</organism>
<sequence>MKLIRKLREKARALNAEIFALYLAYRHPQVSWVAKLIIAITIGYALSPIDLIPDFIPVFGFLDDLLIVPAGIALSIRLIPPAVLAECRAKAAAQFQAGKPHFRYAWLIVLFTWLLALALVYMMVSKFFRDPVT</sequence>
<proteinExistence type="predicted"/>
<name>A0A5N1J3A9_9BACT</name>
<dbReference type="Proteomes" id="UP000326570">
    <property type="component" value="Unassembled WGS sequence"/>
</dbReference>
<feature type="transmembrane region" description="Helical" evidence="5">
    <location>
        <begin position="104"/>
        <end position="124"/>
    </location>
</feature>
<evidence type="ECO:0000256" key="1">
    <source>
        <dbReference type="ARBA" id="ARBA00004127"/>
    </source>
</evidence>
<evidence type="ECO:0000259" key="6">
    <source>
        <dbReference type="Pfam" id="PF06803"/>
    </source>
</evidence>
<feature type="transmembrane region" description="Helical" evidence="5">
    <location>
        <begin position="32"/>
        <end position="53"/>
    </location>
</feature>
<evidence type="ECO:0000256" key="2">
    <source>
        <dbReference type="ARBA" id="ARBA00022692"/>
    </source>
</evidence>
<dbReference type="InterPro" id="IPR010652">
    <property type="entry name" value="DUF1232"/>
</dbReference>
<reference evidence="7 8" key="1">
    <citation type="submission" date="2019-09" db="EMBL/GenBank/DDBJ databases">
        <title>Genome sequence of Adhaeribacter sp. M2.</title>
        <authorList>
            <person name="Srinivasan S."/>
        </authorList>
    </citation>
    <scope>NUCLEOTIDE SEQUENCE [LARGE SCALE GENOMIC DNA]</scope>
    <source>
        <strain evidence="7 8">M2</strain>
    </source>
</reference>
<evidence type="ECO:0000313" key="8">
    <source>
        <dbReference type="Proteomes" id="UP000326570"/>
    </source>
</evidence>
<keyword evidence="8" id="KW-1185">Reference proteome</keyword>
<keyword evidence="4 5" id="KW-0472">Membrane</keyword>
<keyword evidence="3 5" id="KW-1133">Transmembrane helix</keyword>
<evidence type="ECO:0000256" key="4">
    <source>
        <dbReference type="ARBA" id="ARBA00023136"/>
    </source>
</evidence>
<accession>A0A5N1J3A9</accession>
<dbReference type="EMBL" id="VTWT01000002">
    <property type="protein sequence ID" value="KAA9341006.1"/>
    <property type="molecule type" value="Genomic_DNA"/>
</dbReference>
<evidence type="ECO:0000256" key="5">
    <source>
        <dbReference type="SAM" id="Phobius"/>
    </source>
</evidence>
<dbReference type="RefSeq" id="WP_150902933.1">
    <property type="nucleotide sequence ID" value="NZ_VTWT01000002.1"/>
</dbReference>
<comment type="caution">
    <text evidence="7">The sequence shown here is derived from an EMBL/GenBank/DDBJ whole genome shotgun (WGS) entry which is preliminary data.</text>
</comment>
<feature type="domain" description="DUF1232" evidence="6">
    <location>
        <begin position="34"/>
        <end position="69"/>
    </location>
</feature>
<dbReference type="GO" id="GO:0012505">
    <property type="term" value="C:endomembrane system"/>
    <property type="evidence" value="ECO:0007669"/>
    <property type="project" value="UniProtKB-SubCell"/>
</dbReference>